<organism evidence="1 2">
    <name type="scientific">Alternaria panax</name>
    <dbReference type="NCBI Taxonomy" id="48097"/>
    <lineage>
        <taxon>Eukaryota</taxon>
        <taxon>Fungi</taxon>
        <taxon>Dikarya</taxon>
        <taxon>Ascomycota</taxon>
        <taxon>Pezizomycotina</taxon>
        <taxon>Dothideomycetes</taxon>
        <taxon>Pleosporomycetidae</taxon>
        <taxon>Pleosporales</taxon>
        <taxon>Pleosporineae</taxon>
        <taxon>Pleosporaceae</taxon>
        <taxon>Alternaria</taxon>
        <taxon>Alternaria sect. Panax</taxon>
    </lineage>
</organism>
<dbReference type="Proteomes" id="UP001199106">
    <property type="component" value="Unassembled WGS sequence"/>
</dbReference>
<dbReference type="AlphaFoldDB" id="A0AAD4IJB3"/>
<keyword evidence="2" id="KW-1185">Reference proteome</keyword>
<gene>
    <name evidence="1" type="ORF">G6011_00542</name>
</gene>
<dbReference type="PANTHER" id="PTHR38790">
    <property type="entry name" value="2EXR DOMAIN-CONTAINING PROTEIN-RELATED"/>
    <property type="match status" value="1"/>
</dbReference>
<dbReference type="PANTHER" id="PTHR38790:SF4">
    <property type="entry name" value="2EXR DOMAIN-CONTAINING PROTEIN"/>
    <property type="match status" value="1"/>
</dbReference>
<protein>
    <recommendedName>
        <fullName evidence="3">F-box domain-containing protein</fullName>
    </recommendedName>
</protein>
<evidence type="ECO:0000313" key="2">
    <source>
        <dbReference type="Proteomes" id="UP001199106"/>
    </source>
</evidence>
<evidence type="ECO:0000313" key="1">
    <source>
        <dbReference type="EMBL" id="KAG9195421.1"/>
    </source>
</evidence>
<dbReference type="EMBL" id="JAANER010000001">
    <property type="protein sequence ID" value="KAG9195421.1"/>
    <property type="molecule type" value="Genomic_DNA"/>
</dbReference>
<comment type="caution">
    <text evidence="1">The sequence shown here is derived from an EMBL/GenBank/DDBJ whole genome shotgun (WGS) entry which is preliminary data.</text>
</comment>
<proteinExistence type="predicted"/>
<evidence type="ECO:0008006" key="3">
    <source>
        <dbReference type="Google" id="ProtNLM"/>
    </source>
</evidence>
<name>A0AAD4IJB3_9PLEO</name>
<reference evidence="1" key="1">
    <citation type="submission" date="2021-07" db="EMBL/GenBank/DDBJ databases">
        <title>Genome Resource of American Ginseng Black Spot Pathogen Alternaria panax.</title>
        <authorList>
            <person name="Qiu C."/>
            <person name="Wang W."/>
            <person name="Liu Z."/>
        </authorList>
    </citation>
    <scope>NUCLEOTIDE SEQUENCE</scope>
    <source>
        <strain evidence="1">BNCC115425</strain>
    </source>
</reference>
<sequence length="313" mass="36107">MTTTQKSPLVLLPGEVKNQIMDYLFTRNPGTAPAPLRNSPLALSSTCHRLYEEYHALAWSATIFDIQWSLADELSRKTSVLSPAFTSTIQKLQIRLPVDLTEPYTADVNHRRVKSFGFARAGLTGLEELYVRYRPEHHEKGIGGPGRELIVQLLWRIMWERDVKRLNKVCIVHDGTQPFLSLSLLHNMLQNFTPLQVSKRWSVRSDLEHGRLRFEEQSHGKILRRISVVVGFSFREAEEYVEVCEQILEEKYAQVVVARRTECEYVTPLRHMTDEALRREIDNLHTLFPVSGDEEHVLQPHVKSIRAICALDE</sequence>
<accession>A0AAD4IJB3</accession>